<gene>
    <name evidence="4" type="ORF">DUNSADRAFT_2775</name>
</gene>
<accession>A0ABQ7GV84</accession>
<evidence type="ECO:0000313" key="5">
    <source>
        <dbReference type="Proteomes" id="UP000815325"/>
    </source>
</evidence>
<keyword evidence="5" id="KW-1185">Reference proteome</keyword>
<dbReference type="Gene3D" id="2.30.180.10">
    <property type="entry name" value="FAS1 domain"/>
    <property type="match status" value="1"/>
</dbReference>
<feature type="compositionally biased region" description="Basic and acidic residues" evidence="1">
    <location>
        <begin position="383"/>
        <end position="396"/>
    </location>
</feature>
<sequence length="720" mass="78112">MHTSMFLLLIGVATLFAAPTQGAFTYEDLLGGAESPGEATFESFKSLLGQSIYPASNDFVAANVTGSFLAFTDTAFENFAAGHGFKNATAFMDWLGSKDKATCEQVATEMIDLHILPTLDSNTTNTAGIRFAQTRGDAGLVKLMFGGDGNVTAFVYPTFKYMPKDASDFEETENEHNGTYAESQSRRNLLFDHGVRSLTFVNGGEPAGSKQCYYLNETALAPVSLVNMMASRQSSAYDAISVVPSLSLFKSILDMDLEGMRALRDELAATDFNGTLFAPHDDAVATFLDDLKVDLPRLRDEFPSVLVSMVQYHILPYNLTIADLTMPGMEDEDDEERGDRVGEEGGDRDEREGEDRGGGEGQDMDAGEGMDRDDEEGQDREEGEGMDREGREGKDRDEEEGMDSGEEEGMDRTRRPQALRALLYDHKEEGKENNDGHANDASHVRNRFHTRRPGSVDDLDVIKAGNGMVMIRGRMGEADFMTPDSQISINGRAYIHVIDSVLRVKNVATSKKAAAHEDAANSDFHVPAHLDMYMQALANITSVDDFFKAHTLHLEPDATYGNGTVFATDLEGTNIQYIEDAEGNGSFSFIRAAATHDWDDSSCGGSSGRKSRRSMLSLRTQRRSLLQSSAGFAGSVSLGDGQVIFSEGAMATSDDATTPTEDVRTPTDDATTPPNDAKTPPTDAATDLPGDSSARKAAPSLVILAMLPAFTLSLLTYSNV</sequence>
<feature type="signal peptide" evidence="2">
    <location>
        <begin position="1"/>
        <end position="22"/>
    </location>
</feature>
<feature type="compositionally biased region" description="Low complexity" evidence="1">
    <location>
        <begin position="668"/>
        <end position="687"/>
    </location>
</feature>
<organism evidence="4 5">
    <name type="scientific">Dunaliella salina</name>
    <name type="common">Green alga</name>
    <name type="synonym">Protococcus salinus</name>
    <dbReference type="NCBI Taxonomy" id="3046"/>
    <lineage>
        <taxon>Eukaryota</taxon>
        <taxon>Viridiplantae</taxon>
        <taxon>Chlorophyta</taxon>
        <taxon>core chlorophytes</taxon>
        <taxon>Chlorophyceae</taxon>
        <taxon>CS clade</taxon>
        <taxon>Chlamydomonadales</taxon>
        <taxon>Dunaliellaceae</taxon>
        <taxon>Dunaliella</taxon>
    </lineage>
</organism>
<reference evidence="4" key="1">
    <citation type="submission" date="2017-08" db="EMBL/GenBank/DDBJ databases">
        <authorList>
            <person name="Polle J.E."/>
            <person name="Barry K."/>
            <person name="Cushman J."/>
            <person name="Schmutz J."/>
            <person name="Tran D."/>
            <person name="Hathwaick L.T."/>
            <person name="Yim W.C."/>
            <person name="Jenkins J."/>
            <person name="Mckie-Krisberg Z.M."/>
            <person name="Prochnik S."/>
            <person name="Lindquist E."/>
            <person name="Dockter R.B."/>
            <person name="Adam C."/>
            <person name="Molina H."/>
            <person name="Bunkerborg J."/>
            <person name="Jin E."/>
            <person name="Buchheim M."/>
            <person name="Magnuson J."/>
        </authorList>
    </citation>
    <scope>NUCLEOTIDE SEQUENCE</scope>
    <source>
        <strain evidence="4">CCAP 19/18</strain>
    </source>
</reference>
<proteinExistence type="predicted"/>
<dbReference type="PROSITE" id="PS50213">
    <property type="entry name" value="FAS1"/>
    <property type="match status" value="1"/>
</dbReference>
<feature type="chain" id="PRO_5046892567" description="FAS1 domain-containing protein" evidence="2">
    <location>
        <begin position="23"/>
        <end position="720"/>
    </location>
</feature>
<feature type="compositionally biased region" description="Acidic residues" evidence="1">
    <location>
        <begin position="362"/>
        <end position="382"/>
    </location>
</feature>
<name>A0ABQ7GV84_DUNSA</name>
<evidence type="ECO:0000259" key="3">
    <source>
        <dbReference type="PROSITE" id="PS50213"/>
    </source>
</evidence>
<dbReference type="Proteomes" id="UP000815325">
    <property type="component" value="Unassembled WGS sequence"/>
</dbReference>
<evidence type="ECO:0000256" key="1">
    <source>
        <dbReference type="SAM" id="MobiDB-lite"/>
    </source>
</evidence>
<keyword evidence="2" id="KW-0732">Signal</keyword>
<dbReference type="InterPro" id="IPR000782">
    <property type="entry name" value="FAS1_domain"/>
</dbReference>
<comment type="caution">
    <text evidence="4">The sequence shown here is derived from an EMBL/GenBank/DDBJ whole genome shotgun (WGS) entry which is preliminary data.</text>
</comment>
<evidence type="ECO:0000313" key="4">
    <source>
        <dbReference type="EMBL" id="KAF5838505.1"/>
    </source>
</evidence>
<dbReference type="EMBL" id="MU069576">
    <property type="protein sequence ID" value="KAF5838505.1"/>
    <property type="molecule type" value="Genomic_DNA"/>
</dbReference>
<feature type="region of interest" description="Disordered" evidence="1">
    <location>
        <begin position="329"/>
        <end position="415"/>
    </location>
</feature>
<evidence type="ECO:0000256" key="2">
    <source>
        <dbReference type="SAM" id="SignalP"/>
    </source>
</evidence>
<protein>
    <recommendedName>
        <fullName evidence="3">FAS1 domain-containing protein</fullName>
    </recommendedName>
</protein>
<feature type="domain" description="FAS1" evidence="3">
    <location>
        <begin position="233"/>
        <end position="324"/>
    </location>
</feature>
<dbReference type="InterPro" id="IPR036378">
    <property type="entry name" value="FAS1_dom_sf"/>
</dbReference>
<feature type="region of interest" description="Disordered" evidence="1">
    <location>
        <begin position="597"/>
        <end position="616"/>
    </location>
</feature>
<dbReference type="SUPFAM" id="SSF82153">
    <property type="entry name" value="FAS1 domain"/>
    <property type="match status" value="1"/>
</dbReference>
<feature type="compositionally biased region" description="Acidic residues" evidence="1">
    <location>
        <begin position="397"/>
        <end position="409"/>
    </location>
</feature>
<feature type="region of interest" description="Disordered" evidence="1">
    <location>
        <begin position="649"/>
        <end position="693"/>
    </location>
</feature>
<feature type="compositionally biased region" description="Basic and acidic residues" evidence="1">
    <location>
        <begin position="337"/>
        <end position="358"/>
    </location>
</feature>